<feature type="transmembrane region" description="Helical" evidence="1">
    <location>
        <begin position="81"/>
        <end position="101"/>
    </location>
</feature>
<dbReference type="HOGENOM" id="CLU_1729586_0_0_9"/>
<name>A0A089L3B4_PAEBO</name>
<dbReference type="EMBL" id="CP009285">
    <property type="protein sequence ID" value="AIQ55931.1"/>
    <property type="molecule type" value="Genomic_DNA"/>
</dbReference>
<feature type="transmembrane region" description="Helical" evidence="1">
    <location>
        <begin position="21"/>
        <end position="43"/>
    </location>
</feature>
<evidence type="ECO:0000256" key="1">
    <source>
        <dbReference type="SAM" id="Phobius"/>
    </source>
</evidence>
<dbReference type="RefSeq" id="WP_042210239.1">
    <property type="nucleotide sequence ID" value="NZ_CP009285.1"/>
</dbReference>
<gene>
    <name evidence="2" type="ORF">PBOR_02320</name>
</gene>
<proteinExistence type="predicted"/>
<feature type="transmembrane region" description="Helical" evidence="1">
    <location>
        <begin position="107"/>
        <end position="125"/>
    </location>
</feature>
<organism evidence="2 3">
    <name type="scientific">Paenibacillus borealis</name>
    <dbReference type="NCBI Taxonomy" id="160799"/>
    <lineage>
        <taxon>Bacteria</taxon>
        <taxon>Bacillati</taxon>
        <taxon>Bacillota</taxon>
        <taxon>Bacilli</taxon>
        <taxon>Bacillales</taxon>
        <taxon>Paenibacillaceae</taxon>
        <taxon>Paenibacillus</taxon>
    </lineage>
</organism>
<reference evidence="2" key="1">
    <citation type="submission" date="2014-08" db="EMBL/GenBank/DDBJ databases">
        <title>Comparative genomics of the Paenibacillus odorifer group.</title>
        <authorList>
            <person name="den Bakker H.C."/>
            <person name="Tsai Y.-C.Y.-C."/>
            <person name="Martin N."/>
            <person name="Korlach J."/>
            <person name="Wiedmann M."/>
        </authorList>
    </citation>
    <scope>NUCLEOTIDE SEQUENCE [LARGE SCALE GENOMIC DNA]</scope>
    <source>
        <strain evidence="2">DSM 13188</strain>
    </source>
</reference>
<keyword evidence="3" id="KW-1185">Reference proteome</keyword>
<evidence type="ECO:0000313" key="2">
    <source>
        <dbReference type="EMBL" id="AIQ55931.1"/>
    </source>
</evidence>
<feature type="transmembrane region" description="Helical" evidence="1">
    <location>
        <begin position="55"/>
        <end position="74"/>
    </location>
</feature>
<dbReference type="AlphaFoldDB" id="A0A089L3B4"/>
<dbReference type="OrthoDB" id="2661140at2"/>
<dbReference type="Proteomes" id="UP000029518">
    <property type="component" value="Chromosome"/>
</dbReference>
<dbReference type="KEGG" id="pbd:PBOR_02320"/>
<keyword evidence="1" id="KW-0812">Transmembrane</keyword>
<sequence>MTTHKDYDLPSVRLTAGMYALTKLSAAGLTFILVSLFMLGHGYEGGIPDGWPVSVPYAIYAYGLPAAILADALLRMFRSTTLSPALVLYAVAGYGAGLWLASEQGGDALTCGLTGLVVLLLFRLAQIAGERYPLLLPVFALFIPLLCLVLF</sequence>
<keyword evidence="1" id="KW-0472">Membrane</keyword>
<accession>A0A089L3B4</accession>
<protein>
    <submittedName>
        <fullName evidence="2">Uncharacterized protein</fullName>
    </submittedName>
</protein>
<evidence type="ECO:0000313" key="3">
    <source>
        <dbReference type="Proteomes" id="UP000029518"/>
    </source>
</evidence>
<feature type="transmembrane region" description="Helical" evidence="1">
    <location>
        <begin position="132"/>
        <end position="150"/>
    </location>
</feature>
<keyword evidence="1" id="KW-1133">Transmembrane helix</keyword>